<organism evidence="1 2">
    <name type="scientific">Flavobacterium paronense</name>
    <dbReference type="NCBI Taxonomy" id="1392775"/>
    <lineage>
        <taxon>Bacteria</taxon>
        <taxon>Pseudomonadati</taxon>
        <taxon>Bacteroidota</taxon>
        <taxon>Flavobacteriia</taxon>
        <taxon>Flavobacteriales</taxon>
        <taxon>Flavobacteriaceae</taxon>
        <taxon>Flavobacterium</taxon>
    </lineage>
</organism>
<evidence type="ECO:0000313" key="2">
    <source>
        <dbReference type="Proteomes" id="UP001589576"/>
    </source>
</evidence>
<evidence type="ECO:0000313" key="1">
    <source>
        <dbReference type="EMBL" id="MFB9088027.1"/>
    </source>
</evidence>
<protein>
    <submittedName>
        <fullName evidence="1">Uncharacterized protein</fullName>
    </submittedName>
</protein>
<gene>
    <name evidence="1" type="ORF">ACFFUU_00275</name>
</gene>
<name>A0ABV5GAB4_9FLAO</name>
<sequence>MSKQMLDYTKSVLKGVSFDVNLFCKELEKACKVLLPYEIEELVTWLTKFIKEKPELQHCMLLINNK</sequence>
<comment type="caution">
    <text evidence="1">The sequence shown here is derived from an EMBL/GenBank/DDBJ whole genome shotgun (WGS) entry which is preliminary data.</text>
</comment>
<proteinExistence type="predicted"/>
<dbReference type="RefSeq" id="WP_290285464.1">
    <property type="nucleotide sequence ID" value="NZ_JAUFQN010000019.1"/>
</dbReference>
<reference evidence="1 2" key="1">
    <citation type="submission" date="2024-09" db="EMBL/GenBank/DDBJ databases">
        <authorList>
            <person name="Sun Q."/>
            <person name="Mori K."/>
        </authorList>
    </citation>
    <scope>NUCLEOTIDE SEQUENCE [LARGE SCALE GENOMIC DNA]</scope>
    <source>
        <strain evidence="1 2">CECT 8460</strain>
    </source>
</reference>
<keyword evidence="2" id="KW-1185">Reference proteome</keyword>
<dbReference type="EMBL" id="JBHMFB010000001">
    <property type="protein sequence ID" value="MFB9088027.1"/>
    <property type="molecule type" value="Genomic_DNA"/>
</dbReference>
<dbReference type="Proteomes" id="UP001589576">
    <property type="component" value="Unassembled WGS sequence"/>
</dbReference>
<accession>A0ABV5GAB4</accession>